<organism evidence="1 2">
    <name type="scientific">Necator americanus</name>
    <name type="common">Human hookworm</name>
    <dbReference type="NCBI Taxonomy" id="51031"/>
    <lineage>
        <taxon>Eukaryota</taxon>
        <taxon>Metazoa</taxon>
        <taxon>Ecdysozoa</taxon>
        <taxon>Nematoda</taxon>
        <taxon>Chromadorea</taxon>
        <taxon>Rhabditida</taxon>
        <taxon>Rhabditina</taxon>
        <taxon>Rhabditomorpha</taxon>
        <taxon>Strongyloidea</taxon>
        <taxon>Ancylostomatidae</taxon>
        <taxon>Bunostominae</taxon>
        <taxon>Necator</taxon>
    </lineage>
</organism>
<protein>
    <submittedName>
        <fullName evidence="1">Uncharacterized protein</fullName>
    </submittedName>
</protein>
<evidence type="ECO:0000313" key="2">
    <source>
        <dbReference type="Proteomes" id="UP000053676"/>
    </source>
</evidence>
<keyword evidence="2" id="KW-1185">Reference proteome</keyword>
<name>W2SYG3_NECAM</name>
<accession>W2SYG3</accession>
<evidence type="ECO:0000313" key="1">
    <source>
        <dbReference type="EMBL" id="ETN74583.1"/>
    </source>
</evidence>
<dbReference type="AlphaFoldDB" id="W2SYG3"/>
<sequence>MCSSIVLYRFVKVNLKTVGHQKSISAWQRHRTSQISYPQELKSRHPLPRGLNESVERRGAEAPPCSGQVPGAYPGQEHGTGCLEAPPCSGQVPGACPGQEHGTGCPEAPPCTGQVPEPCPEPCPRQASVQGPSCFPEHFPEGCPEQEHVPGCPGGGAGGAGFGQ</sequence>
<dbReference type="Proteomes" id="UP000053676">
    <property type="component" value="Unassembled WGS sequence"/>
</dbReference>
<proteinExistence type="predicted"/>
<dbReference type="EMBL" id="KI660350">
    <property type="protein sequence ID" value="ETN74583.1"/>
    <property type="molecule type" value="Genomic_DNA"/>
</dbReference>
<dbReference type="KEGG" id="nai:NECAME_12893"/>
<gene>
    <name evidence="1" type="ORF">NECAME_12893</name>
</gene>
<reference evidence="2" key="1">
    <citation type="journal article" date="2014" name="Nat. Genet.">
        <title>Genome of the human hookworm Necator americanus.</title>
        <authorList>
            <person name="Tang Y.T."/>
            <person name="Gao X."/>
            <person name="Rosa B.A."/>
            <person name="Abubucker S."/>
            <person name="Hallsworth-Pepin K."/>
            <person name="Martin J."/>
            <person name="Tyagi R."/>
            <person name="Heizer E."/>
            <person name="Zhang X."/>
            <person name="Bhonagiri-Palsikar V."/>
            <person name="Minx P."/>
            <person name="Warren W.C."/>
            <person name="Wang Q."/>
            <person name="Zhan B."/>
            <person name="Hotez P.J."/>
            <person name="Sternberg P.W."/>
            <person name="Dougall A."/>
            <person name="Gaze S.T."/>
            <person name="Mulvenna J."/>
            <person name="Sotillo J."/>
            <person name="Ranganathan S."/>
            <person name="Rabelo E.M."/>
            <person name="Wilson R.K."/>
            <person name="Felgner P.L."/>
            <person name="Bethony J."/>
            <person name="Hawdon J.M."/>
            <person name="Gasser R.B."/>
            <person name="Loukas A."/>
            <person name="Mitreva M."/>
        </authorList>
    </citation>
    <scope>NUCLEOTIDE SEQUENCE [LARGE SCALE GENOMIC DNA]</scope>
</reference>